<evidence type="ECO:0000256" key="2">
    <source>
        <dbReference type="ARBA" id="ARBA00033306"/>
    </source>
</evidence>
<gene>
    <name evidence="3" type="ORF">T265_07060</name>
</gene>
<dbReference type="Pfam" id="PF22611">
    <property type="entry name" value="CFAP126"/>
    <property type="match status" value="1"/>
</dbReference>
<dbReference type="Proteomes" id="UP000054324">
    <property type="component" value="Unassembled WGS sequence"/>
</dbReference>
<reference evidence="3 4" key="1">
    <citation type="submission" date="2013-11" db="EMBL/GenBank/DDBJ databases">
        <title>Opisthorchis viverrini - life in the bile duct.</title>
        <authorList>
            <person name="Young N.D."/>
            <person name="Nagarajan N."/>
            <person name="Lin S.J."/>
            <person name="Korhonen P.K."/>
            <person name="Jex A.R."/>
            <person name="Hall R.S."/>
            <person name="Safavi-Hemami H."/>
            <person name="Kaewkong W."/>
            <person name="Bertrand D."/>
            <person name="Gao S."/>
            <person name="Seet Q."/>
            <person name="Wongkham S."/>
            <person name="Teh B.T."/>
            <person name="Wongkham C."/>
            <person name="Intapan P.M."/>
            <person name="Maleewong W."/>
            <person name="Yang X."/>
            <person name="Hu M."/>
            <person name="Wang Z."/>
            <person name="Hofmann A."/>
            <person name="Sternberg P.W."/>
            <person name="Tan P."/>
            <person name="Wang J."/>
            <person name="Gasser R.B."/>
        </authorList>
    </citation>
    <scope>NUCLEOTIDE SEQUENCE [LARGE SCALE GENOMIC DNA]</scope>
</reference>
<evidence type="ECO:0000256" key="1">
    <source>
        <dbReference type="ARBA" id="ARBA00009887"/>
    </source>
</evidence>
<dbReference type="EMBL" id="KL596775">
    <property type="protein sequence ID" value="KER25489.1"/>
    <property type="molecule type" value="Genomic_DNA"/>
</dbReference>
<dbReference type="CTD" id="20321239"/>
<dbReference type="OrthoDB" id="521617at2759"/>
<dbReference type="KEGG" id="ovi:T265_07060"/>
<keyword evidence="4" id="KW-1185">Reference proteome</keyword>
<name>A0A075ACK5_OPIVI</name>
<sequence>MDFPNKRPCSEPPAMGEASVLLERGYSNASWCNATERTPLQELPTTMRGFHPSYMLPNLQCDMPPSSQNCGRTKDITLSERVQRAATKTVACRQSVDHETRPAVLDLFSLEYRRLRGNLIPNCALFEQSLASRFSPLTQQTHGGDMVRRFSSSERTYLLDNFFSFWVVAAWNDLPPTNPVQSTARHLFMRILVLVNILRHVEYIKSSATAFFPLYLSSERQTLSDENTTDPGNLEKSFDSVYQSLNPKRSCASRSSRIYKRALFSLLMQATTKMPWRPPVAYEEPFWPDRMQLYGPAKRTNEHPKTRTRTTHIIADDQGHLLPNQKTAPGDCPWGNYVGTWDLPCHLYGYKVYNPCARSKEGMEYLQHKKELVDAAIELAKANKSESVKKRFGEAMKS</sequence>
<dbReference type="GO" id="GO:0044782">
    <property type="term" value="P:cilium organization"/>
    <property type="evidence" value="ECO:0007669"/>
    <property type="project" value="TreeGrafter"/>
</dbReference>
<evidence type="ECO:0000313" key="3">
    <source>
        <dbReference type="EMBL" id="KER25489.1"/>
    </source>
</evidence>
<comment type="similarity">
    <text evidence="1">Belongs to the Flattop family.</text>
</comment>
<protein>
    <recommendedName>
        <fullName evidence="2">Cilia- and flagella-associated protein 126</fullName>
    </recommendedName>
</protein>
<dbReference type="PANTHER" id="PTHR34639">
    <property type="entry name" value="PROTEIN FLATTOP"/>
    <property type="match status" value="1"/>
</dbReference>
<proteinExistence type="inferred from homology"/>
<dbReference type="PANTHER" id="PTHR34639:SF1">
    <property type="entry name" value="PROTEIN FLATTOP"/>
    <property type="match status" value="1"/>
</dbReference>
<dbReference type="AlphaFoldDB" id="A0A075ACK5"/>
<evidence type="ECO:0000313" key="4">
    <source>
        <dbReference type="Proteomes" id="UP000054324"/>
    </source>
</evidence>
<organism evidence="3 4">
    <name type="scientific">Opisthorchis viverrini</name>
    <name type="common">Southeast Asian liver fluke</name>
    <dbReference type="NCBI Taxonomy" id="6198"/>
    <lineage>
        <taxon>Eukaryota</taxon>
        <taxon>Metazoa</taxon>
        <taxon>Spiralia</taxon>
        <taxon>Lophotrochozoa</taxon>
        <taxon>Platyhelminthes</taxon>
        <taxon>Trematoda</taxon>
        <taxon>Digenea</taxon>
        <taxon>Opisthorchiida</taxon>
        <taxon>Opisthorchiata</taxon>
        <taxon>Opisthorchiidae</taxon>
        <taxon>Opisthorchis</taxon>
    </lineage>
</organism>
<accession>A0A075ACK5</accession>
<dbReference type="GO" id="GO:0036064">
    <property type="term" value="C:ciliary basal body"/>
    <property type="evidence" value="ECO:0007669"/>
    <property type="project" value="TreeGrafter"/>
</dbReference>
<dbReference type="STRING" id="6198.A0A075ACK5"/>
<dbReference type="InterPro" id="IPR038797">
    <property type="entry name" value="Fltp"/>
</dbReference>
<dbReference type="CDD" id="cd23705">
    <property type="entry name" value="Flattop"/>
    <property type="match status" value="1"/>
</dbReference>
<dbReference type="GeneID" id="20321239"/>
<dbReference type="RefSeq" id="XP_009170753.1">
    <property type="nucleotide sequence ID" value="XM_009172489.1"/>
</dbReference>